<evidence type="ECO:0000256" key="1">
    <source>
        <dbReference type="SAM" id="MobiDB-lite"/>
    </source>
</evidence>
<evidence type="ECO:0000313" key="3">
    <source>
        <dbReference type="EMBL" id="KAL1883214.1"/>
    </source>
</evidence>
<comment type="caution">
    <text evidence="3">The sequence shown here is derived from an EMBL/GenBank/DDBJ whole genome shotgun (WGS) entry which is preliminary data.</text>
</comment>
<dbReference type="InterPro" id="IPR001623">
    <property type="entry name" value="DnaJ_domain"/>
</dbReference>
<name>A0ABR3Y5C0_9PEZI</name>
<dbReference type="CDD" id="cd06257">
    <property type="entry name" value="DnaJ"/>
    <property type="match status" value="1"/>
</dbReference>
<feature type="domain" description="J" evidence="2">
    <location>
        <begin position="5"/>
        <end position="72"/>
    </location>
</feature>
<sequence>MSTPDYYSVLGVAAESTFGEIQKAFYRLSLKCHPDKRGKSEADQAHREYVLISAAYNVLKDIQSRQKYDASRPRATTNQKQQKQEKHDAHHDEPHEYPRQRPSEEEAWLKFEIAMDSFHSLRSRIKDDSHLVLRWCQSLEEFEALKARAAKVRKQLRIIKVAIAKLAREFDNATSPVDLTDSSIDLVLHLCEVKQHIIGRRLNFLLNRLFATGSLSEEEEERATVASQILVDALERWIKLLHNL</sequence>
<dbReference type="PROSITE" id="PS50076">
    <property type="entry name" value="DNAJ_2"/>
    <property type="match status" value="1"/>
</dbReference>
<feature type="region of interest" description="Disordered" evidence="1">
    <location>
        <begin position="65"/>
        <end position="102"/>
    </location>
</feature>
<dbReference type="InterPro" id="IPR018253">
    <property type="entry name" value="DnaJ_domain_CS"/>
</dbReference>
<gene>
    <name evidence="3" type="ORF">Daus18300_000272</name>
</gene>
<dbReference type="PROSITE" id="PS00636">
    <property type="entry name" value="DNAJ_1"/>
    <property type="match status" value="1"/>
</dbReference>
<protein>
    <recommendedName>
        <fullName evidence="2">J domain-containing protein</fullName>
    </recommendedName>
</protein>
<dbReference type="PANTHER" id="PTHR44825">
    <property type="match status" value="1"/>
</dbReference>
<dbReference type="SMART" id="SM00271">
    <property type="entry name" value="DnaJ"/>
    <property type="match status" value="1"/>
</dbReference>
<dbReference type="PRINTS" id="PR00625">
    <property type="entry name" value="JDOMAIN"/>
</dbReference>
<proteinExistence type="predicted"/>
<dbReference type="EMBL" id="JAWRVE010000002">
    <property type="protein sequence ID" value="KAL1883214.1"/>
    <property type="molecule type" value="Genomic_DNA"/>
</dbReference>
<dbReference type="InterPro" id="IPR052763">
    <property type="entry name" value="DnaJ_C4"/>
</dbReference>
<dbReference type="InterPro" id="IPR036869">
    <property type="entry name" value="J_dom_sf"/>
</dbReference>
<feature type="compositionally biased region" description="Basic and acidic residues" evidence="1">
    <location>
        <begin position="82"/>
        <end position="102"/>
    </location>
</feature>
<organism evidence="3 4">
    <name type="scientific">Diaporthe australafricana</name>
    <dbReference type="NCBI Taxonomy" id="127596"/>
    <lineage>
        <taxon>Eukaryota</taxon>
        <taxon>Fungi</taxon>
        <taxon>Dikarya</taxon>
        <taxon>Ascomycota</taxon>
        <taxon>Pezizomycotina</taxon>
        <taxon>Sordariomycetes</taxon>
        <taxon>Sordariomycetidae</taxon>
        <taxon>Diaporthales</taxon>
        <taxon>Diaporthaceae</taxon>
        <taxon>Diaporthe</taxon>
    </lineage>
</organism>
<dbReference type="Pfam" id="PF00226">
    <property type="entry name" value="DnaJ"/>
    <property type="match status" value="1"/>
</dbReference>
<dbReference type="Proteomes" id="UP001583177">
    <property type="component" value="Unassembled WGS sequence"/>
</dbReference>
<accession>A0ABR3Y5C0</accession>
<keyword evidence="4" id="KW-1185">Reference proteome</keyword>
<evidence type="ECO:0000259" key="2">
    <source>
        <dbReference type="PROSITE" id="PS50076"/>
    </source>
</evidence>
<dbReference type="SUPFAM" id="SSF46565">
    <property type="entry name" value="Chaperone J-domain"/>
    <property type="match status" value="1"/>
</dbReference>
<reference evidence="3 4" key="1">
    <citation type="journal article" date="2024" name="IMA Fungus">
        <title>IMA Genome - F19 : A genome assembly and annotation guide to empower mycologists, including annotated draft genome sequences of Ceratocystis pirilliformis, Diaporthe australafricana, Fusarium ophioides, Paecilomyces lecythidis, and Sporothrix stenoceras.</title>
        <authorList>
            <person name="Aylward J."/>
            <person name="Wilson A.M."/>
            <person name="Visagie C.M."/>
            <person name="Spraker J."/>
            <person name="Barnes I."/>
            <person name="Buitendag C."/>
            <person name="Ceriani C."/>
            <person name="Del Mar Angel L."/>
            <person name="du Plessis D."/>
            <person name="Fuchs T."/>
            <person name="Gasser K."/>
            <person name="Kramer D."/>
            <person name="Li W."/>
            <person name="Munsamy K."/>
            <person name="Piso A."/>
            <person name="Price J.L."/>
            <person name="Sonnekus B."/>
            <person name="Thomas C."/>
            <person name="van der Nest A."/>
            <person name="van Dijk A."/>
            <person name="van Heerden A."/>
            <person name="van Vuuren N."/>
            <person name="Yilmaz N."/>
            <person name="Duong T.A."/>
            <person name="van der Merwe N.A."/>
            <person name="Wingfield M.J."/>
            <person name="Wingfield B.D."/>
        </authorList>
    </citation>
    <scope>NUCLEOTIDE SEQUENCE [LARGE SCALE GENOMIC DNA]</scope>
    <source>
        <strain evidence="3 4">CMW 18300</strain>
    </source>
</reference>
<evidence type="ECO:0000313" key="4">
    <source>
        <dbReference type="Proteomes" id="UP001583177"/>
    </source>
</evidence>
<dbReference type="PANTHER" id="PTHR44825:SF1">
    <property type="entry name" value="DNAJ HOMOLOG SUBFAMILY C MEMBER 4"/>
    <property type="match status" value="1"/>
</dbReference>
<dbReference type="Gene3D" id="1.10.287.110">
    <property type="entry name" value="DnaJ domain"/>
    <property type="match status" value="1"/>
</dbReference>